<reference evidence="1" key="1">
    <citation type="submission" date="2022-10" db="EMBL/GenBank/DDBJ databases">
        <title>WGS of marine actinomycetes from Thailand.</title>
        <authorList>
            <person name="Thawai C."/>
        </authorList>
    </citation>
    <scope>NUCLEOTIDE SEQUENCE</scope>
    <source>
        <strain evidence="1">SW21</strain>
    </source>
</reference>
<proteinExistence type="predicted"/>
<comment type="caution">
    <text evidence="1">The sequence shown here is derived from an EMBL/GenBank/DDBJ whole genome shotgun (WGS) entry which is preliminary data.</text>
</comment>
<keyword evidence="2" id="KW-1185">Reference proteome</keyword>
<dbReference type="AlphaFoldDB" id="A0A9X3I6F2"/>
<gene>
    <name evidence="1" type="ORF">OSB52_19310</name>
</gene>
<evidence type="ECO:0000313" key="2">
    <source>
        <dbReference type="Proteomes" id="UP001143347"/>
    </source>
</evidence>
<accession>A0A9X3I6F2</accession>
<evidence type="ECO:0000313" key="1">
    <source>
        <dbReference type="EMBL" id="MCX2966236.1"/>
    </source>
</evidence>
<dbReference type="RefSeq" id="WP_266063145.1">
    <property type="nucleotide sequence ID" value="NZ_JAPKFM010000024.1"/>
</dbReference>
<organism evidence="1 2">
    <name type="scientific">Gordonia aquimaris</name>
    <dbReference type="NCBI Taxonomy" id="2984863"/>
    <lineage>
        <taxon>Bacteria</taxon>
        <taxon>Bacillati</taxon>
        <taxon>Actinomycetota</taxon>
        <taxon>Actinomycetes</taxon>
        <taxon>Mycobacteriales</taxon>
        <taxon>Gordoniaceae</taxon>
        <taxon>Gordonia</taxon>
    </lineage>
</organism>
<name>A0A9X3I6F2_9ACTN</name>
<sequence>MPTDTDIRYPAADLAKLHADAYTLRHIDNLTWDQVAATLDEPVAVVKDWAQTYIDRTDAAAAEQQMSLFD</sequence>
<dbReference type="Proteomes" id="UP001143347">
    <property type="component" value="Unassembled WGS sequence"/>
</dbReference>
<protein>
    <submittedName>
        <fullName evidence="1">Uncharacterized protein</fullName>
    </submittedName>
</protein>
<dbReference type="EMBL" id="JAPKFM010000024">
    <property type="protein sequence ID" value="MCX2966236.1"/>
    <property type="molecule type" value="Genomic_DNA"/>
</dbReference>